<evidence type="ECO:0000313" key="3">
    <source>
        <dbReference type="Proteomes" id="UP000680365"/>
    </source>
</evidence>
<accession>A0ABS5QL62</accession>
<name>A0ABS5QL62_9BACT</name>
<keyword evidence="3" id="KW-1185">Reference proteome</keyword>
<reference evidence="2 3" key="1">
    <citation type="journal article" date="2021" name="Nat. Commun.">
        <title>Reductive evolution and unique predatory mode in the CPR bacterium Vampirococcus lugosii.</title>
        <authorList>
            <person name="Moreira D."/>
            <person name="Zivanovic Y."/>
            <person name="Lopez-Archilla A.I."/>
            <person name="Iniesto M."/>
            <person name="Lopez-Garcia P."/>
        </authorList>
    </citation>
    <scope>NUCLEOTIDE SEQUENCE [LARGE SCALE GENOMIC DNA]</scope>
    <source>
        <strain evidence="2">Chiprana</strain>
    </source>
</reference>
<dbReference type="RefSeq" id="WP_213348943.1">
    <property type="nucleotide sequence ID" value="NZ_JAEDAM010000024.1"/>
</dbReference>
<organism evidence="2 3">
    <name type="scientific">Candidatus Vampirococcus lugosii</name>
    <dbReference type="NCBI Taxonomy" id="2789015"/>
    <lineage>
        <taxon>Bacteria</taxon>
        <taxon>Candidatus Absconditibacteriota</taxon>
        <taxon>Vampirococcus</taxon>
    </lineage>
</organism>
<dbReference type="Proteomes" id="UP000680365">
    <property type="component" value="Unassembled WGS sequence"/>
</dbReference>
<dbReference type="PROSITE" id="PS51273">
    <property type="entry name" value="GATASE_TYPE_1"/>
    <property type="match status" value="1"/>
</dbReference>
<proteinExistence type="predicted"/>
<dbReference type="Gene3D" id="3.40.50.880">
    <property type="match status" value="1"/>
</dbReference>
<protein>
    <recommendedName>
        <fullName evidence="1">Glutamine amidotransferase domain-containing protein</fullName>
    </recommendedName>
</protein>
<evidence type="ECO:0000313" key="2">
    <source>
        <dbReference type="EMBL" id="MBS8121940.1"/>
    </source>
</evidence>
<sequence length="1076" mass="124230">MNNIREYDEFEGKNNDDEEVFNSNLADALSDTFLINEKNSNLLSKEKLENIRQNLLQTTEKLYEQNNSNKPILIVSDGTYLSIKEKVLKEIYGEKLYQKYTQVVNIKYNDGGLDIEDLDNYLKSNIHSNSLILLGGSISDIVDINPFISNSFFFSFLKDIIENTGDISKNNFLLGICYGHQLISHISGNEMEKCGSDFSIKTCQFEKEIPEFYKKCFVGLNNENQNNGFNSVFTRSWKVGKNYNDDFVPLIADQNGFGNKSETFLSIQFHPEVPIKDIDNINKLKNELSKLGVDIDSLSFDEQKLSESIDKHFFIPVFDNIISKILTRFNKEKSEYSEMNLNLINVNKLRSTRLVGDFLSESYLDFNFPKREDYFNYLYNNGLLYLNSNFDRKVDRGVKEVSNTLGLKSTSKIISELQKYKKEIDKNAVFTVRDMGAGDGTFLEESYKDLSGKDILFSGVGDKIYIDLYKGIKNSKYSWQIPDDILKIFVKKFIQIKNDIEKQSGKKEIKEILPKILSSINISKGDVVLDDSMFAESTSMFDYVGGNSLSEESLKFLESSDGKNKINNLKNDIQLNFLGFVKGYFERIFVSDFNSYFDNLEEIRFKYSSDLKKCDLNLSVRGTSHLNNKDYYNLMYDLIDKGLNDGGIIIDDGIIRSYTYENRFLEFLKLQDIFSDTIKIFIISDLKDDIKSVIIQKKPFNDELDLSNHVMEGFFVESIETFDNNDIIVNSYVRNLVHNYIYSLSFGKDIYKKIDNKLSLNINHIINLINNDNYEEIYFKIDEIIDDLGKEYLENICRNSSIKNFKSLKLRLENTIRFKKEISSIVSKILKQDNNDYDYLILYESEKHKNNIELHLNIFDELIKEQEEKSNVNKINIKPFQTLLNFFDSMNEVSDPKVLEELSSLSPYILPLLESKDLLLETLGLDKFLDKKFESEKDDLDKSLENIFWKNVKILVIDNIPSMKKLLDVVFVSDLGVNRDNITMLSSCEDGLLSLSKCDFDVVIVQKDLDINSNFSILNYINSIGTNLLYIGGDDKNIDVGNNLSYKELVHPFTKKELQESIASFDGLVDKTILDI</sequence>
<dbReference type="EMBL" id="JAEDAM010000024">
    <property type="protein sequence ID" value="MBS8121940.1"/>
    <property type="molecule type" value="Genomic_DNA"/>
</dbReference>
<evidence type="ECO:0000259" key="1">
    <source>
        <dbReference type="Pfam" id="PF00117"/>
    </source>
</evidence>
<dbReference type="SUPFAM" id="SSF52317">
    <property type="entry name" value="Class I glutamine amidotransferase-like"/>
    <property type="match status" value="1"/>
</dbReference>
<feature type="domain" description="Glutamine amidotransferase" evidence="1">
    <location>
        <begin position="161"/>
        <end position="276"/>
    </location>
</feature>
<gene>
    <name evidence="2" type="ORF">VAMP_44n121</name>
</gene>
<dbReference type="Pfam" id="PF00117">
    <property type="entry name" value="GATase"/>
    <property type="match status" value="1"/>
</dbReference>
<dbReference type="InterPro" id="IPR017926">
    <property type="entry name" value="GATASE"/>
</dbReference>
<dbReference type="InterPro" id="IPR029062">
    <property type="entry name" value="Class_I_gatase-like"/>
</dbReference>
<comment type="caution">
    <text evidence="2">The sequence shown here is derived from an EMBL/GenBank/DDBJ whole genome shotgun (WGS) entry which is preliminary data.</text>
</comment>